<proteinExistence type="inferred from homology"/>
<keyword evidence="6 9" id="KW-0560">Oxidoreductase</keyword>
<evidence type="ECO:0000256" key="3">
    <source>
        <dbReference type="ARBA" id="ARBA00006743"/>
    </source>
</evidence>
<dbReference type="CDD" id="cd00537">
    <property type="entry name" value="MTHFR"/>
    <property type="match status" value="1"/>
</dbReference>
<gene>
    <name evidence="9" type="primary">MET13</name>
    <name evidence="9" type="ORF">LTR24_009117</name>
</gene>
<evidence type="ECO:0000313" key="10">
    <source>
        <dbReference type="Proteomes" id="UP001345013"/>
    </source>
</evidence>
<organism evidence="9 10">
    <name type="scientific">Lithohypha guttulata</name>
    <dbReference type="NCBI Taxonomy" id="1690604"/>
    <lineage>
        <taxon>Eukaryota</taxon>
        <taxon>Fungi</taxon>
        <taxon>Dikarya</taxon>
        <taxon>Ascomycota</taxon>
        <taxon>Pezizomycotina</taxon>
        <taxon>Eurotiomycetes</taxon>
        <taxon>Chaetothyriomycetidae</taxon>
        <taxon>Chaetothyriales</taxon>
        <taxon>Trichomeriaceae</taxon>
        <taxon>Lithohypha</taxon>
    </lineage>
</organism>
<dbReference type="Proteomes" id="UP001345013">
    <property type="component" value="Unassembled WGS sequence"/>
</dbReference>
<dbReference type="Pfam" id="PF02219">
    <property type="entry name" value="MTHFR"/>
    <property type="match status" value="1"/>
</dbReference>
<keyword evidence="10" id="KW-1185">Reference proteome</keyword>
<comment type="pathway">
    <text evidence="2 7">One-carbon metabolism; tetrahydrofolate interconversion.</text>
</comment>
<dbReference type="Gene3D" id="3.20.20.220">
    <property type="match status" value="1"/>
</dbReference>
<evidence type="ECO:0000256" key="2">
    <source>
        <dbReference type="ARBA" id="ARBA00004777"/>
    </source>
</evidence>
<evidence type="ECO:0000256" key="4">
    <source>
        <dbReference type="ARBA" id="ARBA00022630"/>
    </source>
</evidence>
<sequence>MHISKKLSINHTKSQPSFSFEFFPPKTAQGVQNLYDRMDRMHDLGPAFIDITWGAGGRHSQLTCEMVDAAQSRYGLETCMHLTCTDMEKEKLDSALELAYKSGCTNILALRGDPPRDKDKWEAKSHEFRYALDLVKYIRKNYADHFDIGVAGYSEGCEDGTEPELLMGHLKQKIDAGGTFIVTQMFYDVDIFLDWVSKCRAHGITVPIIPGIMPISTYASFERRVNWTKCHVPDGWYDKLDPVKNDDAAVRDIGKDLLVEMCKKLLDAGILHLHFYTMNLAQATQRILDDLRLSPEESGTPLEKPLPWRQSLGKNRRDETVRPIFWRNRNVSYIARTAEWDEFPNGRWGDSRSPAFGELDAYGIGLKGTNEANIKLWGTPRTLREITNLFVRYMKGDLDRLPWSEGKISAEADTIKGHLIDINSRGLLSINSQPAVNGFRSSHPVYGWGPKGGYVYQKAYLELLVFPSVISQVLERLEANKNLTYYAVNRHGELKTNTKDEGPNAVTWGIFPNREVVQPTIVETVSFLAWKDEAFRLGEDWSRCYPVESGTRRLIEKVMDECWLINIVNNDFHQNTEIFEVFEGLEVADIDLVFDERSVTNGHANGENGVRDVVDGDTKLEKVDLNGEPGKVPFQTKPTDAEAVNGMVLGAVEFRTTRVGKLNAVAHGPRACLLICE</sequence>
<dbReference type="InterPro" id="IPR003171">
    <property type="entry name" value="Mehydrof_redctse-like"/>
</dbReference>
<dbReference type="InterPro" id="IPR029041">
    <property type="entry name" value="FAD-linked_oxidoreductase-like"/>
</dbReference>
<dbReference type="PANTHER" id="PTHR45754:SF3">
    <property type="entry name" value="METHYLENETETRAHYDROFOLATE REDUCTASE (NADPH)"/>
    <property type="match status" value="1"/>
</dbReference>
<dbReference type="PANTHER" id="PTHR45754">
    <property type="entry name" value="METHYLENETETRAHYDROFOLATE REDUCTASE"/>
    <property type="match status" value="1"/>
</dbReference>
<comment type="cofactor">
    <cofactor evidence="1">
        <name>FAD</name>
        <dbReference type="ChEBI" id="CHEBI:57692"/>
    </cofactor>
</comment>
<comment type="caution">
    <text evidence="9">The sequence shown here is derived from an EMBL/GenBank/DDBJ whole genome shotgun (WGS) entry which is preliminary data.</text>
</comment>
<dbReference type="InterPro" id="IPR053806">
    <property type="entry name" value="MTHFR_C"/>
</dbReference>
<accession>A0ABR0JXZ2</accession>
<dbReference type="SUPFAM" id="SSF51730">
    <property type="entry name" value="FAD-linked oxidoreductase"/>
    <property type="match status" value="1"/>
</dbReference>
<dbReference type="Pfam" id="PF21895">
    <property type="entry name" value="MTHFR_C"/>
    <property type="match status" value="1"/>
</dbReference>
<evidence type="ECO:0000256" key="1">
    <source>
        <dbReference type="ARBA" id="ARBA00001974"/>
    </source>
</evidence>
<evidence type="ECO:0000256" key="6">
    <source>
        <dbReference type="ARBA" id="ARBA00023002"/>
    </source>
</evidence>
<protein>
    <submittedName>
        <fullName evidence="9">Methylenetetrahydrofolate reductase (NAD(P)H) met13</fullName>
        <ecNumber evidence="9">1.5.1.20</ecNumber>
    </submittedName>
</protein>
<dbReference type="EC" id="1.5.1.20" evidence="9"/>
<comment type="similarity">
    <text evidence="3">Belongs to the methylenetetrahydrofolate reductase family.</text>
</comment>
<dbReference type="InterPro" id="IPR004621">
    <property type="entry name" value="Fadh2_euk"/>
</dbReference>
<evidence type="ECO:0000256" key="5">
    <source>
        <dbReference type="ARBA" id="ARBA00022827"/>
    </source>
</evidence>
<evidence type="ECO:0000256" key="7">
    <source>
        <dbReference type="RuleBase" id="RU004254"/>
    </source>
</evidence>
<dbReference type="EMBL" id="JAVRRG010000182">
    <property type="protein sequence ID" value="KAK5079612.1"/>
    <property type="molecule type" value="Genomic_DNA"/>
</dbReference>
<dbReference type="NCBIfam" id="TIGR00677">
    <property type="entry name" value="fadh2_euk"/>
    <property type="match status" value="1"/>
</dbReference>
<keyword evidence="5" id="KW-0274">FAD</keyword>
<dbReference type="GO" id="GO:0004489">
    <property type="term" value="F:methylenetetrahydrofolate reductase [NAD(P)H] activity"/>
    <property type="evidence" value="ECO:0007669"/>
    <property type="project" value="UniProtKB-EC"/>
</dbReference>
<evidence type="ECO:0000259" key="8">
    <source>
        <dbReference type="Pfam" id="PF21895"/>
    </source>
</evidence>
<keyword evidence="4" id="KW-0285">Flavoprotein</keyword>
<evidence type="ECO:0000313" key="9">
    <source>
        <dbReference type="EMBL" id="KAK5079612.1"/>
    </source>
</evidence>
<feature type="domain" description="MTHFR SAM-binding regulatory" evidence="8">
    <location>
        <begin position="304"/>
        <end position="583"/>
    </location>
</feature>
<reference evidence="9 10" key="1">
    <citation type="submission" date="2023-08" db="EMBL/GenBank/DDBJ databases">
        <title>Black Yeasts Isolated from many extreme environments.</title>
        <authorList>
            <person name="Coleine C."/>
            <person name="Stajich J.E."/>
            <person name="Selbmann L."/>
        </authorList>
    </citation>
    <scope>NUCLEOTIDE SEQUENCE [LARGE SCALE GENOMIC DNA]</scope>
    <source>
        <strain evidence="9 10">CCFEE 5885</strain>
    </source>
</reference>
<name>A0ABR0JXZ2_9EURO</name>